<dbReference type="Proteomes" id="UP000011531">
    <property type="component" value="Unassembled WGS sequence"/>
</dbReference>
<comment type="caution">
    <text evidence="2">The sequence shown here is derived from an EMBL/GenBank/DDBJ whole genome shotgun (WGS) entry which is preliminary data.</text>
</comment>
<proteinExistence type="predicted"/>
<dbReference type="EMBL" id="AOIA01000153">
    <property type="protein sequence ID" value="ELY52865.1"/>
    <property type="molecule type" value="Genomic_DNA"/>
</dbReference>
<dbReference type="PATRIC" id="fig|1227498.3.peg.3719"/>
<evidence type="ECO:0000256" key="1">
    <source>
        <dbReference type="SAM" id="MobiDB-lite"/>
    </source>
</evidence>
<evidence type="ECO:0000313" key="2">
    <source>
        <dbReference type="EMBL" id="ELY52865.1"/>
    </source>
</evidence>
<evidence type="ECO:0000313" key="3">
    <source>
        <dbReference type="Proteomes" id="UP000011531"/>
    </source>
</evidence>
<sequence>MKRSETTVVRIPSRERDVAREREAFAHSRHARSRAERGDVSPTREGELETGAGAIAVAASRHSRRVSSAGPSDDETDGLASVSRASATDRRGSVRGSAT</sequence>
<dbReference type="STRING" id="1227498.C492_18820"/>
<feature type="region of interest" description="Disordered" evidence="1">
    <location>
        <begin position="1"/>
        <end position="99"/>
    </location>
</feature>
<dbReference type="AlphaFoldDB" id="L9WTT6"/>
<feature type="compositionally biased region" description="Basic and acidic residues" evidence="1">
    <location>
        <begin position="33"/>
        <end position="47"/>
    </location>
</feature>
<protein>
    <submittedName>
        <fullName evidence="2">Uncharacterized protein</fullName>
    </submittedName>
</protein>
<keyword evidence="3" id="KW-1185">Reference proteome</keyword>
<accession>L9WTT6</accession>
<name>L9WTT6_9EURY</name>
<organism evidence="2 3">
    <name type="scientific">Natronococcus jeotgali DSM 18795</name>
    <dbReference type="NCBI Taxonomy" id="1227498"/>
    <lineage>
        <taxon>Archaea</taxon>
        <taxon>Methanobacteriati</taxon>
        <taxon>Methanobacteriota</taxon>
        <taxon>Stenosarchaea group</taxon>
        <taxon>Halobacteria</taxon>
        <taxon>Halobacteriales</taxon>
        <taxon>Natrialbaceae</taxon>
        <taxon>Natronococcus</taxon>
    </lineage>
</organism>
<feature type="compositionally biased region" description="Basic and acidic residues" evidence="1">
    <location>
        <begin position="12"/>
        <end position="26"/>
    </location>
</feature>
<reference evidence="2 3" key="1">
    <citation type="journal article" date="2014" name="PLoS Genet.">
        <title>Phylogenetically driven sequencing of extremely halophilic archaea reveals strategies for static and dynamic osmo-response.</title>
        <authorList>
            <person name="Becker E.A."/>
            <person name="Seitzer P.M."/>
            <person name="Tritt A."/>
            <person name="Larsen D."/>
            <person name="Krusor M."/>
            <person name="Yao A.I."/>
            <person name="Wu D."/>
            <person name="Madern D."/>
            <person name="Eisen J.A."/>
            <person name="Darling A.E."/>
            <person name="Facciotti M.T."/>
        </authorList>
    </citation>
    <scope>NUCLEOTIDE SEQUENCE [LARGE SCALE GENOMIC DNA]</scope>
    <source>
        <strain evidence="2 3">DSM 18795</strain>
    </source>
</reference>
<gene>
    <name evidence="2" type="ORF">C492_18820</name>
</gene>